<dbReference type="PANTHER" id="PTHR23099:SF0">
    <property type="entry name" value="GERM CELL NUCLEAR ACIDIC PROTEIN"/>
    <property type="match status" value="1"/>
</dbReference>
<protein>
    <recommendedName>
        <fullName evidence="2">SprT-like domain-containing protein</fullName>
    </recommendedName>
</protein>
<dbReference type="InterPro" id="IPR006640">
    <property type="entry name" value="SprT-like_domain"/>
</dbReference>
<gene>
    <name evidence="3" type="ORF">D9619_003090</name>
</gene>
<dbReference type="Proteomes" id="UP000567179">
    <property type="component" value="Unassembled WGS sequence"/>
</dbReference>
<evidence type="ECO:0000313" key="4">
    <source>
        <dbReference type="Proteomes" id="UP000567179"/>
    </source>
</evidence>
<feature type="compositionally biased region" description="Polar residues" evidence="1">
    <location>
        <begin position="1"/>
        <end position="14"/>
    </location>
</feature>
<evidence type="ECO:0000259" key="2">
    <source>
        <dbReference type="SMART" id="SM00731"/>
    </source>
</evidence>
<evidence type="ECO:0000256" key="1">
    <source>
        <dbReference type="SAM" id="MobiDB-lite"/>
    </source>
</evidence>
<feature type="compositionally biased region" description="Polar residues" evidence="1">
    <location>
        <begin position="183"/>
        <end position="194"/>
    </location>
</feature>
<feature type="region of interest" description="Disordered" evidence="1">
    <location>
        <begin position="1"/>
        <end position="245"/>
    </location>
</feature>
<dbReference type="SMART" id="SM00731">
    <property type="entry name" value="SprT"/>
    <property type="match status" value="1"/>
</dbReference>
<dbReference type="GO" id="GO:0006950">
    <property type="term" value="P:response to stress"/>
    <property type="evidence" value="ECO:0007669"/>
    <property type="project" value="UniProtKB-ARBA"/>
</dbReference>
<proteinExistence type="predicted"/>
<name>A0A8H5EUB2_9AGAR</name>
<dbReference type="GO" id="GO:0005634">
    <property type="term" value="C:nucleus"/>
    <property type="evidence" value="ECO:0007669"/>
    <property type="project" value="TreeGrafter"/>
</dbReference>
<comment type="caution">
    <text evidence="3">The sequence shown here is derived from an EMBL/GenBank/DDBJ whole genome shotgun (WGS) entry which is preliminary data.</text>
</comment>
<organism evidence="3 4">
    <name type="scientific">Psilocybe cf. subviscida</name>
    <dbReference type="NCBI Taxonomy" id="2480587"/>
    <lineage>
        <taxon>Eukaryota</taxon>
        <taxon>Fungi</taxon>
        <taxon>Dikarya</taxon>
        <taxon>Basidiomycota</taxon>
        <taxon>Agaricomycotina</taxon>
        <taxon>Agaricomycetes</taxon>
        <taxon>Agaricomycetidae</taxon>
        <taxon>Agaricales</taxon>
        <taxon>Agaricineae</taxon>
        <taxon>Strophariaceae</taxon>
        <taxon>Psilocybe</taxon>
    </lineage>
</organism>
<dbReference type="EMBL" id="JAACJJ010000056">
    <property type="protein sequence ID" value="KAF5312656.1"/>
    <property type="molecule type" value="Genomic_DNA"/>
</dbReference>
<feature type="compositionally biased region" description="Polar residues" evidence="1">
    <location>
        <begin position="142"/>
        <end position="158"/>
    </location>
</feature>
<sequence>MPTIVSDRNTSSGKLQMPTPTPGKKAQYPITYEIESDSDDCPIQRRQRNGPPKVIDIIEISSDSDEEPVQPRPNRKQSSPTPPPETPAKKRIYSRRRIVESSDEASAAGSENEEIIELSDSPIGREPLPLQRKSPASPPSRLETNLAQTASGSSTSGYTPVDESTILFNEPKTARRPMRLDPPSQSSIDRTTGNLDEKTASKMSNQSESPVDPVAAKPANAPAVQRTPKPKTAAKTPRLNTKKAREEAEILRRQEYAQKLFDDLNKSVFKDGLPASTKLVWNKRLLTTAGKAKYHREGVTTTQIELAEKILDCDERIRNTLSHEMCHLATWVIDEKINEHHGSFFKRWAYLVEKKHPHIEVSVKHNYEISYPYEWKCEKCAKIYGRFSKSIKPEECLCGACREGKLIPQFSVRSKAATPKLSRMAAARPQDSPRIAQGNPAIPRASDSDSEEDIIQALTQTLATTVLEA</sequence>
<reference evidence="3 4" key="1">
    <citation type="journal article" date="2020" name="ISME J.">
        <title>Uncovering the hidden diversity of litter-decomposition mechanisms in mushroom-forming fungi.</title>
        <authorList>
            <person name="Floudas D."/>
            <person name="Bentzer J."/>
            <person name="Ahren D."/>
            <person name="Johansson T."/>
            <person name="Persson P."/>
            <person name="Tunlid A."/>
        </authorList>
    </citation>
    <scope>NUCLEOTIDE SEQUENCE [LARGE SCALE GENOMIC DNA]</scope>
    <source>
        <strain evidence="3 4">CBS 101986</strain>
    </source>
</reference>
<feature type="compositionally biased region" description="Low complexity" evidence="1">
    <location>
        <begin position="210"/>
        <end position="224"/>
    </location>
</feature>
<feature type="region of interest" description="Disordered" evidence="1">
    <location>
        <begin position="424"/>
        <end position="450"/>
    </location>
</feature>
<dbReference type="OrthoDB" id="20772at2759"/>
<evidence type="ECO:0000313" key="3">
    <source>
        <dbReference type="EMBL" id="KAF5312656.1"/>
    </source>
</evidence>
<dbReference type="Pfam" id="PF10263">
    <property type="entry name" value="SprT-like"/>
    <property type="match status" value="1"/>
</dbReference>
<dbReference type="PANTHER" id="PTHR23099">
    <property type="entry name" value="TRANSCRIPTIONAL REGULATOR"/>
    <property type="match status" value="1"/>
</dbReference>
<keyword evidence="4" id="KW-1185">Reference proteome</keyword>
<accession>A0A8H5EUB2</accession>
<dbReference type="AlphaFoldDB" id="A0A8H5EUB2"/>
<feature type="domain" description="SprT-like" evidence="2">
    <location>
        <begin position="254"/>
        <end position="409"/>
    </location>
</feature>